<comment type="caution">
    <text evidence="3">The sequence shown here is derived from an EMBL/GenBank/DDBJ whole genome shotgun (WGS) entry which is preliminary data.</text>
</comment>
<evidence type="ECO:0000256" key="1">
    <source>
        <dbReference type="SAM" id="Phobius"/>
    </source>
</evidence>
<dbReference type="Gene3D" id="3.40.50.720">
    <property type="entry name" value="NAD(P)-binding Rossmann-like Domain"/>
    <property type="match status" value="1"/>
</dbReference>
<evidence type="ECO:0000313" key="4">
    <source>
        <dbReference type="Proteomes" id="UP000299102"/>
    </source>
</evidence>
<name>A0A4C1VTA4_EUMVA</name>
<evidence type="ECO:0000259" key="2">
    <source>
        <dbReference type="Pfam" id="PF08338"/>
    </source>
</evidence>
<dbReference type="InterPro" id="IPR013549">
    <property type="entry name" value="DUF1731"/>
</dbReference>
<dbReference type="OrthoDB" id="276721at2759"/>
<dbReference type="PANTHER" id="PTHR11092">
    <property type="entry name" value="SUGAR NUCLEOTIDE EPIMERASE RELATED"/>
    <property type="match status" value="1"/>
</dbReference>
<protein>
    <recommendedName>
        <fullName evidence="2">DUF1731 domain-containing protein</fullName>
    </recommendedName>
</protein>
<keyword evidence="1" id="KW-0812">Transmembrane</keyword>
<dbReference type="Proteomes" id="UP000299102">
    <property type="component" value="Unassembled WGS sequence"/>
</dbReference>
<accession>A0A4C1VTA4</accession>
<dbReference type="PROSITE" id="PS51257">
    <property type="entry name" value="PROKAR_LIPOPROTEIN"/>
    <property type="match status" value="1"/>
</dbReference>
<dbReference type="Pfam" id="PF08338">
    <property type="entry name" value="DUF1731"/>
    <property type="match status" value="1"/>
</dbReference>
<organism evidence="3 4">
    <name type="scientific">Eumeta variegata</name>
    <name type="common">Bagworm moth</name>
    <name type="synonym">Eumeta japonica</name>
    <dbReference type="NCBI Taxonomy" id="151549"/>
    <lineage>
        <taxon>Eukaryota</taxon>
        <taxon>Metazoa</taxon>
        <taxon>Ecdysozoa</taxon>
        <taxon>Arthropoda</taxon>
        <taxon>Hexapoda</taxon>
        <taxon>Insecta</taxon>
        <taxon>Pterygota</taxon>
        <taxon>Neoptera</taxon>
        <taxon>Endopterygota</taxon>
        <taxon>Lepidoptera</taxon>
        <taxon>Glossata</taxon>
        <taxon>Ditrysia</taxon>
        <taxon>Tineoidea</taxon>
        <taxon>Psychidae</taxon>
        <taxon>Oiketicinae</taxon>
        <taxon>Eumeta</taxon>
    </lineage>
</organism>
<dbReference type="EMBL" id="BGZK01000391">
    <property type="protein sequence ID" value="GBP41035.1"/>
    <property type="molecule type" value="Genomic_DNA"/>
</dbReference>
<proteinExistence type="predicted"/>
<gene>
    <name evidence="3" type="ORF">EVAR_82995_1</name>
</gene>
<feature type="domain" description="DUF1731" evidence="2">
    <location>
        <begin position="80"/>
        <end position="126"/>
    </location>
</feature>
<dbReference type="AlphaFoldDB" id="A0A4C1VTA4"/>
<keyword evidence="1" id="KW-0472">Membrane</keyword>
<sequence length="137" mass="15728">MVDRNDQCKAKPQAKTSVIYHYIIHYIIFACGSALYRSISHRLTTAFLVRRSDVKTQTPAAASVGRAFAGALKRPAFIPVPERLLDIMFHPERAMMMTKGQHVTPQRVLEYGFQYQYSDINEACKEFAHLFPKKKSY</sequence>
<dbReference type="PANTHER" id="PTHR11092:SF0">
    <property type="entry name" value="EPIMERASE FAMILY PROTEIN SDR39U1"/>
    <property type="match status" value="1"/>
</dbReference>
<feature type="transmembrane region" description="Helical" evidence="1">
    <location>
        <begin position="19"/>
        <end position="36"/>
    </location>
</feature>
<keyword evidence="4" id="KW-1185">Reference proteome</keyword>
<keyword evidence="1" id="KW-1133">Transmembrane helix</keyword>
<evidence type="ECO:0000313" key="3">
    <source>
        <dbReference type="EMBL" id="GBP41035.1"/>
    </source>
</evidence>
<reference evidence="3 4" key="1">
    <citation type="journal article" date="2019" name="Commun. Biol.">
        <title>The bagworm genome reveals a unique fibroin gene that provides high tensile strength.</title>
        <authorList>
            <person name="Kono N."/>
            <person name="Nakamura H."/>
            <person name="Ohtoshi R."/>
            <person name="Tomita M."/>
            <person name="Numata K."/>
            <person name="Arakawa K."/>
        </authorList>
    </citation>
    <scope>NUCLEOTIDE SEQUENCE [LARGE SCALE GENOMIC DNA]</scope>
</reference>